<feature type="transmembrane region" description="Helical" evidence="6">
    <location>
        <begin position="393"/>
        <end position="411"/>
    </location>
</feature>
<evidence type="ECO:0000256" key="6">
    <source>
        <dbReference type="SAM" id="Phobius"/>
    </source>
</evidence>
<proteinExistence type="predicted"/>
<evidence type="ECO:0000256" key="5">
    <source>
        <dbReference type="ARBA" id="ARBA00023136"/>
    </source>
</evidence>
<evidence type="ECO:0000313" key="9">
    <source>
        <dbReference type="Proteomes" id="UP001139505"/>
    </source>
</evidence>
<dbReference type="EMBL" id="BQYH01000033">
    <property type="protein sequence ID" value="GKU74349.1"/>
    <property type="molecule type" value="Genomic_DNA"/>
</dbReference>
<sequence length="568" mass="60904">MTASPITAVGTDSVGEQLDRLPVGAVHRKVVVAVGLGLFFEMYEIFLSSTLSATLSHDFGIRGTAPLKLVLASSFIGMFFGAAFFGRLADRMGRRKAFLLGLSWFSAFSLAGAFAPSPALLVLARFLAGVGIGAVYPVADSYLADVLPKEHRGRLASYADTCSFLAVPFAAFLAWWLAQHSPLGIAGWRWLLALGAGGAVIVFILNRWLPESPRWLASAGRFEEAQRALNAFAAGSDVPAVQINAGPQIGRVGRPAQSALTQLRRAPYNRRVVMLTVFHLFQTYGYYGFGTLAALVLVSRGYDVTSSMLFSALSFLGYPIGSLMAIPLLARFERKFLLVGSIVAVAGFGLLFATQSSVALIVVFGFMTTATSNIFSNVYHVYQAEIFPTFQTYGYYGFGTLAALVLVSRGYDVTSSMLFSALSFLGYPIGSLMAIPLLARFERKFLLVGSIVAVAGFGLLFATQSSVALIVVFGFMTTATSNIFSNVYHVYQAEIFPTTVRATAVGWTYSLSRLSSGASPFVLIPILDRYGAGAMFTVVATALAVVIAAVLTLGPRTSRRSLEEINPV</sequence>
<evidence type="ECO:0000256" key="3">
    <source>
        <dbReference type="ARBA" id="ARBA00022692"/>
    </source>
</evidence>
<dbReference type="Pfam" id="PF00083">
    <property type="entry name" value="Sugar_tr"/>
    <property type="match status" value="2"/>
</dbReference>
<feature type="transmembrane region" description="Helical" evidence="6">
    <location>
        <begin position="122"/>
        <end position="143"/>
    </location>
</feature>
<dbReference type="PANTHER" id="PTHR23511">
    <property type="entry name" value="SYNAPTIC VESICLE GLYCOPROTEIN 2"/>
    <property type="match status" value="1"/>
</dbReference>
<feature type="transmembrane region" description="Helical" evidence="6">
    <location>
        <begin position="65"/>
        <end position="85"/>
    </location>
</feature>
<name>A0AA37V298_9MYCO</name>
<organism evidence="8 9">
    <name type="scientific">Mycobacterium montefiorense</name>
    <dbReference type="NCBI Taxonomy" id="154654"/>
    <lineage>
        <taxon>Bacteria</taxon>
        <taxon>Bacillati</taxon>
        <taxon>Actinomycetota</taxon>
        <taxon>Actinomycetes</taxon>
        <taxon>Mycobacteriales</taxon>
        <taxon>Mycobacteriaceae</taxon>
        <taxon>Mycobacterium</taxon>
        <taxon>Mycobacterium simiae complex</taxon>
    </lineage>
</organism>
<dbReference type="Gene3D" id="1.20.1250.20">
    <property type="entry name" value="MFS general substrate transporter like domains"/>
    <property type="match status" value="2"/>
</dbReference>
<dbReference type="PANTHER" id="PTHR23511:SF34">
    <property type="entry name" value="SYNAPTIC VESICLE GLYCOPROTEIN 2"/>
    <property type="match status" value="1"/>
</dbReference>
<feature type="transmembrane region" description="Helical" evidence="6">
    <location>
        <begin position="272"/>
        <end position="297"/>
    </location>
</feature>
<dbReference type="RefSeq" id="WP_261861245.1">
    <property type="nucleotide sequence ID" value="NZ_BQYH01000033.1"/>
</dbReference>
<gene>
    <name evidence="8" type="ORF">NJB18185_41200</name>
</gene>
<evidence type="ECO:0000313" key="8">
    <source>
        <dbReference type="EMBL" id="GKU74349.1"/>
    </source>
</evidence>
<reference evidence="8" key="2">
    <citation type="submission" date="2022-04" db="EMBL/GenBank/DDBJ databases">
        <authorList>
            <person name="Komine T."/>
            <person name="Fukano H."/>
            <person name="Wada S."/>
        </authorList>
    </citation>
    <scope>NUCLEOTIDE SEQUENCE</scope>
    <source>
        <strain evidence="8">NJB18185</strain>
    </source>
</reference>
<dbReference type="InterPro" id="IPR005828">
    <property type="entry name" value="MFS_sugar_transport-like"/>
</dbReference>
<accession>A0AA37V298</accession>
<dbReference type="PROSITE" id="PS50850">
    <property type="entry name" value="MFS"/>
    <property type="match status" value="1"/>
</dbReference>
<evidence type="ECO:0000259" key="7">
    <source>
        <dbReference type="PROSITE" id="PS50850"/>
    </source>
</evidence>
<dbReference type="SUPFAM" id="SSF103473">
    <property type="entry name" value="MFS general substrate transporter"/>
    <property type="match status" value="2"/>
</dbReference>
<feature type="transmembrane region" description="Helical" evidence="6">
    <location>
        <begin position="97"/>
        <end position="116"/>
    </location>
</feature>
<feature type="transmembrane region" description="Helical" evidence="6">
    <location>
        <begin position="190"/>
        <end position="209"/>
    </location>
</feature>
<dbReference type="GO" id="GO:0005886">
    <property type="term" value="C:plasma membrane"/>
    <property type="evidence" value="ECO:0007669"/>
    <property type="project" value="UniProtKB-SubCell"/>
</dbReference>
<feature type="transmembrane region" description="Helical" evidence="6">
    <location>
        <begin position="336"/>
        <end position="353"/>
    </location>
</feature>
<reference evidence="8" key="1">
    <citation type="journal article" date="2022" name="Microbiol. Resour. Announc.">
        <title>Draft Genome Sequences of Eight Mycobacterium montefiorense Strains Isolated from Salamanders in Captivity.</title>
        <authorList>
            <person name="Komine T."/>
            <person name="Ihara H."/>
            <person name="Fukano H."/>
            <person name="Hoshino Y."/>
            <person name="Kurata O."/>
            <person name="Wada S."/>
        </authorList>
    </citation>
    <scope>NUCLEOTIDE SEQUENCE</scope>
    <source>
        <strain evidence="8">NJB18185</strain>
    </source>
</reference>
<dbReference type="CDD" id="cd17316">
    <property type="entry name" value="MFS_SV2_like"/>
    <property type="match status" value="1"/>
</dbReference>
<feature type="transmembrane region" description="Helical" evidence="6">
    <location>
        <begin position="30"/>
        <end position="53"/>
    </location>
</feature>
<dbReference type="InterPro" id="IPR036259">
    <property type="entry name" value="MFS_trans_sf"/>
</dbReference>
<dbReference type="GO" id="GO:0022857">
    <property type="term" value="F:transmembrane transporter activity"/>
    <property type="evidence" value="ECO:0007669"/>
    <property type="project" value="InterPro"/>
</dbReference>
<feature type="transmembrane region" description="Helical" evidence="6">
    <location>
        <begin position="309"/>
        <end position="329"/>
    </location>
</feature>
<keyword evidence="2" id="KW-0813">Transport</keyword>
<comment type="subcellular location">
    <subcellularLocation>
        <location evidence="1">Cell membrane</location>
        <topology evidence="1">Multi-pass membrane protein</topology>
    </subcellularLocation>
</comment>
<keyword evidence="5 6" id="KW-0472">Membrane</keyword>
<comment type="caution">
    <text evidence="8">The sequence shown here is derived from an EMBL/GenBank/DDBJ whole genome shotgun (WGS) entry which is preliminary data.</text>
</comment>
<evidence type="ECO:0000256" key="4">
    <source>
        <dbReference type="ARBA" id="ARBA00022989"/>
    </source>
</evidence>
<feature type="transmembrane region" description="Helical" evidence="6">
    <location>
        <begin position="445"/>
        <end position="476"/>
    </location>
</feature>
<evidence type="ECO:0000256" key="2">
    <source>
        <dbReference type="ARBA" id="ARBA00022448"/>
    </source>
</evidence>
<feature type="transmembrane region" description="Helical" evidence="6">
    <location>
        <begin position="417"/>
        <end position="438"/>
    </location>
</feature>
<dbReference type="InterPro" id="IPR020846">
    <property type="entry name" value="MFS_dom"/>
</dbReference>
<keyword evidence="4 6" id="KW-1133">Transmembrane helix</keyword>
<protein>
    <recommendedName>
        <fullName evidence="7">Major facilitator superfamily (MFS) profile domain-containing protein</fullName>
    </recommendedName>
</protein>
<feature type="transmembrane region" description="Helical" evidence="6">
    <location>
        <begin position="155"/>
        <end position="178"/>
    </location>
</feature>
<feature type="transmembrane region" description="Helical" evidence="6">
    <location>
        <begin position="530"/>
        <end position="553"/>
    </location>
</feature>
<feature type="transmembrane region" description="Helical" evidence="6">
    <location>
        <begin position="359"/>
        <end position="381"/>
    </location>
</feature>
<evidence type="ECO:0000256" key="1">
    <source>
        <dbReference type="ARBA" id="ARBA00004651"/>
    </source>
</evidence>
<feature type="domain" description="Major facilitator superfamily (MFS) profile" evidence="7">
    <location>
        <begin position="30"/>
        <end position="558"/>
    </location>
</feature>
<dbReference type="AlphaFoldDB" id="A0AA37V298"/>
<dbReference type="Proteomes" id="UP001139505">
    <property type="component" value="Unassembled WGS sequence"/>
</dbReference>
<keyword evidence="3 6" id="KW-0812">Transmembrane</keyword>